<name>A0ABN7NR50_TIMPD</name>
<evidence type="ECO:0000313" key="1">
    <source>
        <dbReference type="EMBL" id="CAG2055520.1"/>
    </source>
</evidence>
<evidence type="ECO:0000313" key="2">
    <source>
        <dbReference type="Proteomes" id="UP001153148"/>
    </source>
</evidence>
<dbReference type="EMBL" id="CAJPIN010002590">
    <property type="protein sequence ID" value="CAG2055520.1"/>
    <property type="molecule type" value="Genomic_DNA"/>
</dbReference>
<reference evidence="1" key="1">
    <citation type="submission" date="2021-03" db="EMBL/GenBank/DDBJ databases">
        <authorList>
            <person name="Tran Van P."/>
        </authorList>
    </citation>
    <scope>NUCLEOTIDE SEQUENCE</scope>
</reference>
<sequence>MARRNLRGWMLVRNANSDSLLCNGSTLTKGTASALSVTAIPDRVCDNSGYYGIMKHRNPSKSRKQYFDITTLPSPLLVVLRKLGAKLDHLQILDGLLKNDYDRRATPTNHLSVQRRESKAVHAYVYNRMHTCTTGCIEVRNRHLGAWQQNIPQLIVNNTPIHLEMRLRSDDHY</sequence>
<gene>
    <name evidence="1" type="ORF">TPAB3V08_LOCUS2523</name>
</gene>
<dbReference type="Proteomes" id="UP001153148">
    <property type="component" value="Unassembled WGS sequence"/>
</dbReference>
<proteinExistence type="predicted"/>
<keyword evidence="2" id="KW-1185">Reference proteome</keyword>
<accession>A0ABN7NR50</accession>
<organism evidence="1 2">
    <name type="scientific">Timema podura</name>
    <name type="common">Walking stick</name>
    <dbReference type="NCBI Taxonomy" id="61482"/>
    <lineage>
        <taxon>Eukaryota</taxon>
        <taxon>Metazoa</taxon>
        <taxon>Ecdysozoa</taxon>
        <taxon>Arthropoda</taxon>
        <taxon>Hexapoda</taxon>
        <taxon>Insecta</taxon>
        <taxon>Pterygota</taxon>
        <taxon>Neoptera</taxon>
        <taxon>Polyneoptera</taxon>
        <taxon>Phasmatodea</taxon>
        <taxon>Timematodea</taxon>
        <taxon>Timematoidea</taxon>
        <taxon>Timematidae</taxon>
        <taxon>Timema</taxon>
    </lineage>
</organism>
<comment type="caution">
    <text evidence="1">The sequence shown here is derived from an EMBL/GenBank/DDBJ whole genome shotgun (WGS) entry which is preliminary data.</text>
</comment>
<protein>
    <submittedName>
        <fullName evidence="1">Uncharacterized protein</fullName>
    </submittedName>
</protein>